<dbReference type="PROSITE" id="PS51172">
    <property type="entry name" value="CBM3"/>
    <property type="match status" value="1"/>
</dbReference>
<dbReference type="InterPro" id="IPR036116">
    <property type="entry name" value="FN3_sf"/>
</dbReference>
<evidence type="ECO:0000313" key="3">
    <source>
        <dbReference type="EMBL" id="QKW94324.1"/>
    </source>
</evidence>
<organism evidence="3">
    <name type="scientific">Stigmatella aurantiaca</name>
    <dbReference type="NCBI Taxonomy" id="41"/>
    <lineage>
        <taxon>Bacteria</taxon>
        <taxon>Pseudomonadati</taxon>
        <taxon>Myxococcota</taxon>
        <taxon>Myxococcia</taxon>
        <taxon>Myxococcales</taxon>
        <taxon>Cystobacterineae</taxon>
        <taxon>Archangiaceae</taxon>
        <taxon>Stigmatella</taxon>
    </lineage>
</organism>
<evidence type="ECO:0000259" key="1">
    <source>
        <dbReference type="PROSITE" id="PS50853"/>
    </source>
</evidence>
<feature type="domain" description="Fibronectin type-III" evidence="1">
    <location>
        <begin position="32"/>
        <end position="126"/>
    </location>
</feature>
<dbReference type="InterPro" id="IPR036966">
    <property type="entry name" value="CBM3_sf"/>
</dbReference>
<dbReference type="PROSITE" id="PS50853">
    <property type="entry name" value="FN3"/>
    <property type="match status" value="1"/>
</dbReference>
<protein>
    <submittedName>
        <fullName evidence="3">Fibronectin type III domain protein</fullName>
    </submittedName>
</protein>
<dbReference type="Gene3D" id="2.60.40.10">
    <property type="entry name" value="Immunoglobulins"/>
    <property type="match status" value="1"/>
</dbReference>
<evidence type="ECO:0000259" key="2">
    <source>
        <dbReference type="PROSITE" id="PS51172"/>
    </source>
</evidence>
<dbReference type="Pfam" id="PF00942">
    <property type="entry name" value="CBM_3"/>
    <property type="match status" value="1"/>
</dbReference>
<accession>A0A7U3MYA1</accession>
<reference evidence="3" key="1">
    <citation type="submission" date="2020-05" db="EMBL/GenBank/DDBJ databases">
        <title>Structure and Biosynthesis of Myxolipoxazoles and Myxopyrimidinols: Unique Myxobacterial Fatty Acids Featuring Isoxazole and 4-Pyrimidinol Heterocycles.</title>
        <authorList>
            <person name="Popoff A."/>
            <person name="Hug J.J."/>
            <person name="Walesch S."/>
            <person name="Garcia R."/>
            <person name="Mueller R."/>
        </authorList>
    </citation>
    <scope>NUCLEOTIDE SEQUENCE</scope>
    <source>
        <strain evidence="3">Sg a32</strain>
    </source>
</reference>
<dbReference type="InterPro" id="IPR008965">
    <property type="entry name" value="CBM2/CBM3_carb-bd_dom_sf"/>
</dbReference>
<name>A0A7U3MYA1_STIAU</name>
<dbReference type="Gene3D" id="2.60.40.710">
    <property type="entry name" value="Endoglucanase-like"/>
    <property type="match status" value="2"/>
</dbReference>
<dbReference type="SUPFAM" id="SSF49265">
    <property type="entry name" value="Fibronectin type III"/>
    <property type="match status" value="1"/>
</dbReference>
<dbReference type="InterPro" id="IPR013783">
    <property type="entry name" value="Ig-like_fold"/>
</dbReference>
<feature type="domain" description="CBM3" evidence="2">
    <location>
        <begin position="91"/>
        <end position="256"/>
    </location>
</feature>
<dbReference type="GO" id="GO:0005975">
    <property type="term" value="P:carbohydrate metabolic process"/>
    <property type="evidence" value="ECO:0007669"/>
    <property type="project" value="InterPro"/>
</dbReference>
<dbReference type="EMBL" id="MT513751">
    <property type="protein sequence ID" value="QKW94324.1"/>
    <property type="molecule type" value="Genomic_DNA"/>
</dbReference>
<dbReference type="InterPro" id="IPR003961">
    <property type="entry name" value="FN3_dom"/>
</dbReference>
<dbReference type="SUPFAM" id="SSF49384">
    <property type="entry name" value="Carbohydrate-binding domain"/>
    <property type="match status" value="1"/>
</dbReference>
<proteinExistence type="predicted"/>
<sequence length="256" mass="27230">MFRAVTLAPDWVGDERLQSKLASWAIVGATLIPSPPTGLTATAGNGTVGLGWSVSSNATSYSGKRATAAEGPYATLATVTSTGYSDTPVTNGTTYHYVISAMNSAGESANSAQLSATPQGTWTPPPQGTLVVQYRAADTTPGDNGIKPHFKIQNNGGDPMMPSELAIRYWFTIDGDKPLAFDWADHALEITFNSSAGSIPAGGDSGEIQTCTHKTDWSNFHESDDYSFEPAKTSFSPWERVTLYRNGQLVWGTEPP</sequence>
<dbReference type="SMART" id="SM00060">
    <property type="entry name" value="FN3"/>
    <property type="match status" value="1"/>
</dbReference>
<dbReference type="SMART" id="SM01067">
    <property type="entry name" value="CBM_3"/>
    <property type="match status" value="1"/>
</dbReference>
<dbReference type="GO" id="GO:0030248">
    <property type="term" value="F:cellulose binding"/>
    <property type="evidence" value="ECO:0007669"/>
    <property type="project" value="InterPro"/>
</dbReference>
<dbReference type="AlphaFoldDB" id="A0A7U3MYA1"/>
<dbReference type="InterPro" id="IPR001956">
    <property type="entry name" value="CBM3"/>
</dbReference>
<dbReference type="CDD" id="cd00063">
    <property type="entry name" value="FN3"/>
    <property type="match status" value="1"/>
</dbReference>